<comment type="caution">
    <text evidence="3">The sequence shown here is derived from an EMBL/GenBank/DDBJ whole genome shotgun (WGS) entry which is preliminary data.</text>
</comment>
<evidence type="ECO:0000313" key="3">
    <source>
        <dbReference type="EMBL" id="KAL0945797.1"/>
    </source>
</evidence>
<protein>
    <recommendedName>
        <fullName evidence="5">ATP synthase protein MI25</fullName>
    </recommendedName>
</protein>
<organism evidence="3 4">
    <name type="scientific">Hohenbuehelia grisea</name>
    <dbReference type="NCBI Taxonomy" id="104357"/>
    <lineage>
        <taxon>Eukaryota</taxon>
        <taxon>Fungi</taxon>
        <taxon>Dikarya</taxon>
        <taxon>Basidiomycota</taxon>
        <taxon>Agaricomycotina</taxon>
        <taxon>Agaricomycetes</taxon>
        <taxon>Agaricomycetidae</taxon>
        <taxon>Agaricales</taxon>
        <taxon>Pleurotineae</taxon>
        <taxon>Pleurotaceae</taxon>
        <taxon>Hohenbuehelia</taxon>
    </lineage>
</organism>
<evidence type="ECO:0000313" key="4">
    <source>
        <dbReference type="Proteomes" id="UP001556367"/>
    </source>
</evidence>
<evidence type="ECO:0008006" key="5">
    <source>
        <dbReference type="Google" id="ProtNLM"/>
    </source>
</evidence>
<proteinExistence type="predicted"/>
<dbReference type="EMBL" id="JASNQZ010000015">
    <property type="protein sequence ID" value="KAL0945797.1"/>
    <property type="molecule type" value="Genomic_DNA"/>
</dbReference>
<evidence type="ECO:0000256" key="2">
    <source>
        <dbReference type="SAM" id="Phobius"/>
    </source>
</evidence>
<reference evidence="4" key="1">
    <citation type="submission" date="2024-06" db="EMBL/GenBank/DDBJ databases">
        <title>Multi-omics analyses provide insights into the biosynthesis of the anticancer antibiotic pleurotin in Hohenbuehelia grisea.</title>
        <authorList>
            <person name="Weaver J.A."/>
            <person name="Alberti F."/>
        </authorList>
    </citation>
    <scope>NUCLEOTIDE SEQUENCE [LARGE SCALE GENOMIC DNA]</scope>
    <source>
        <strain evidence="4">T-177</strain>
    </source>
</reference>
<keyword evidence="4" id="KW-1185">Reference proteome</keyword>
<feature type="compositionally biased region" description="Low complexity" evidence="1">
    <location>
        <begin position="203"/>
        <end position="212"/>
    </location>
</feature>
<keyword evidence="2" id="KW-1133">Transmembrane helix</keyword>
<dbReference type="Proteomes" id="UP001556367">
    <property type="component" value="Unassembled WGS sequence"/>
</dbReference>
<accession>A0ABR3IR73</accession>
<feature type="transmembrane region" description="Helical" evidence="2">
    <location>
        <begin position="20"/>
        <end position="40"/>
    </location>
</feature>
<gene>
    <name evidence="3" type="ORF">HGRIS_012084</name>
</gene>
<evidence type="ECO:0000256" key="1">
    <source>
        <dbReference type="SAM" id="MobiDB-lite"/>
    </source>
</evidence>
<name>A0ABR3IR73_9AGAR</name>
<keyword evidence="2" id="KW-0472">Membrane</keyword>
<keyword evidence="2" id="KW-0812">Transmembrane</keyword>
<feature type="region of interest" description="Disordered" evidence="1">
    <location>
        <begin position="193"/>
        <end position="248"/>
    </location>
</feature>
<sequence length="248" mass="26703">MHIPSFPSSPSLQAFVVSDVHILLFLLAAFIVLALTHAFAKVTSARLFGLYATKSVASTSHQGATSASEKSSAATTRVWAWANGFSMKFESLPITLETHSFARGPPVVGAGVGVINNSEHGAPSVDAPTMSETRHGQSQPALIQPKLAKSWYIQQQAKQMRNHGSRSAPSFEHPVAAVYQSELPVSMAKMIMSRHTHRRPQGPTRRSASLPPSRRREALPSDVIVQDELASGSDIQPSEANPPSMCMV</sequence>